<proteinExistence type="predicted"/>
<evidence type="ECO:0000313" key="1">
    <source>
        <dbReference type="EMBL" id="KAK2963576.1"/>
    </source>
</evidence>
<gene>
    <name evidence="1" type="ORF">BLNAU_1619</name>
</gene>
<name>A0ABQ9YIT3_9EUKA</name>
<reference evidence="1 2" key="1">
    <citation type="journal article" date="2022" name="bioRxiv">
        <title>Genomics of Preaxostyla Flagellates Illuminates Evolutionary Transitions and the Path Towards Mitochondrial Loss.</title>
        <authorList>
            <person name="Novak L.V.F."/>
            <person name="Treitli S.C."/>
            <person name="Pyrih J."/>
            <person name="Halakuc P."/>
            <person name="Pipaliya S.V."/>
            <person name="Vacek V."/>
            <person name="Brzon O."/>
            <person name="Soukal P."/>
            <person name="Eme L."/>
            <person name="Dacks J.B."/>
            <person name="Karnkowska A."/>
            <person name="Elias M."/>
            <person name="Hampl V."/>
        </authorList>
    </citation>
    <scope>NUCLEOTIDE SEQUENCE [LARGE SCALE GENOMIC DNA]</scope>
    <source>
        <strain evidence="1">NAU3</strain>
        <tissue evidence="1">Gut</tissue>
    </source>
</reference>
<protein>
    <submittedName>
        <fullName evidence="1">Uncharacterized protein</fullName>
    </submittedName>
</protein>
<organism evidence="1 2">
    <name type="scientific">Blattamonas nauphoetae</name>
    <dbReference type="NCBI Taxonomy" id="2049346"/>
    <lineage>
        <taxon>Eukaryota</taxon>
        <taxon>Metamonada</taxon>
        <taxon>Preaxostyla</taxon>
        <taxon>Oxymonadida</taxon>
        <taxon>Blattamonas</taxon>
    </lineage>
</organism>
<dbReference type="Proteomes" id="UP001281761">
    <property type="component" value="Unassembled WGS sequence"/>
</dbReference>
<accession>A0ABQ9YIT3</accession>
<keyword evidence="2" id="KW-1185">Reference proteome</keyword>
<sequence length="994" mass="112854">MEWFVEAVVGIEQFRKDCPSAPPLTSNNIQIDASSTILIDPPSSHQQPSIAGSFSSDISTLCRFFLDIHRTLAPLNRLTAPLHPDQEDIVFARIMIALVELFVASGDLILPNSPPKDHLQYYFADYFHQCINSGIPPSCLFFAPFLVEAFSSTVLGSNVRHDFVPVQQSFLNGEKVGYFEQLLDAVKKVKETHSLEAVRNTYFDWKEWLTMMAMVDSDVRSLNDLSFLQSRCFRRTLLSLQTKHQLRATASQTGENNETDSTPFWMPDNLSLHSRAISAFTDLTLNRHSSLAHQTSSILSSDHSSIISTQASLPSQHSSSESQTLASLQMPYHSDSIAKHSRQLLIAIHDLLARHPHISFPWDIRPSFKPESEMDALVIHIHEPDDEYEMVDVSLFDETDDQKIVRSLGRCRAIVKARKSADCIADIITFRKTLLSGLHSSNRIIQSECYNLFFEIGDVLQIVDDPRNSDIQILKKAFPDGSIYERMALLRLWLRWLTCKDRDRRGQTMEESDFNFDGFLAAEMSDIQLFDQACVFLERIFFCEAVSMPVQKRLDVVLRFERRNQMMSRLASYTTLVSDEKQSQHFQSPLAIILGSVLSVFCGCDFPSPLTELLAIDLESSPHQFSRVLNPAFFLNHTSIAPKHRRSFFPMDLVFERYLRHKPDTLLKFWSAPNLGTSRKFLHTPFVGLHALLHRSPTLKLDQDSHENLMRMLFTDANQGVAQADIHELFELFPPPRLLDILLSSPHLIRSRSDIYHVFLIFFSTFGVFTSPFGACSSLAKVFKMLSPFDQNPEEKELNRLNIVGVIVVSLHRLSIPLGFDSPLLCHLPSLAGAQRGVVQTLSSHFGIPSLVTPPNTKSDWDRIITMLSSKPTFHMVVYILGLCVRTLGYDGVTSSTQSVFMDRMIERVLLFRVPALASIAFEFFHRFVSVSSDAVRMELVKRGLLDDVIFAVSNSSFLDDYEKGIAVIGILLATIRRDLQTRKMRLFDFSHPF</sequence>
<evidence type="ECO:0000313" key="2">
    <source>
        <dbReference type="Proteomes" id="UP001281761"/>
    </source>
</evidence>
<comment type="caution">
    <text evidence="1">The sequence shown here is derived from an EMBL/GenBank/DDBJ whole genome shotgun (WGS) entry which is preliminary data.</text>
</comment>
<dbReference type="EMBL" id="JARBJD010000006">
    <property type="protein sequence ID" value="KAK2963576.1"/>
    <property type="molecule type" value="Genomic_DNA"/>
</dbReference>